<dbReference type="AlphaFoldDB" id="A0A6M1L0S7"/>
<dbReference type="PANTHER" id="PTHR12526:SF630">
    <property type="entry name" value="GLYCOSYLTRANSFERASE"/>
    <property type="match status" value="1"/>
</dbReference>
<dbReference type="SUPFAM" id="SSF53756">
    <property type="entry name" value="UDP-Glycosyltransferase/glycogen phosphorylase"/>
    <property type="match status" value="1"/>
</dbReference>
<protein>
    <submittedName>
        <fullName evidence="1">Glycosyltransferase family 4 protein</fullName>
    </submittedName>
</protein>
<dbReference type="PANTHER" id="PTHR12526">
    <property type="entry name" value="GLYCOSYLTRANSFERASE"/>
    <property type="match status" value="1"/>
</dbReference>
<dbReference type="EMBL" id="SAIY01000001">
    <property type="protein sequence ID" value="NGM11427.1"/>
    <property type="molecule type" value="Genomic_DNA"/>
</dbReference>
<keyword evidence="1" id="KW-0808">Transferase</keyword>
<gene>
    <name evidence="1" type="ORF">ENC19_01380</name>
</gene>
<dbReference type="RefSeq" id="WP_164445333.1">
    <property type="nucleotide sequence ID" value="NZ_SAIY01000001.1"/>
</dbReference>
<accession>A0A6M1L0S7</accession>
<dbReference type="Gene3D" id="3.40.50.2000">
    <property type="entry name" value="Glycogen Phosphorylase B"/>
    <property type="match status" value="2"/>
</dbReference>
<dbReference type="Proteomes" id="UP000478148">
    <property type="component" value="Unassembled WGS sequence"/>
</dbReference>
<reference evidence="1 2" key="1">
    <citation type="submission" date="2020-02" db="EMBL/GenBank/DDBJ databases">
        <title>Draft Genome Sequence of Verrucosispora sp. Strain CWR15, Isolated from Gulf of Mexico Sponge.</title>
        <authorList>
            <person name="Kennedy S.J."/>
            <person name="Cella E."/>
            <person name="Azarian T."/>
            <person name="Baker B.J."/>
            <person name="Shaw L.N."/>
        </authorList>
    </citation>
    <scope>NUCLEOTIDE SEQUENCE [LARGE SCALE GENOMIC DNA]</scope>
    <source>
        <strain evidence="1 2">CWR15</strain>
    </source>
</reference>
<dbReference type="CDD" id="cd03801">
    <property type="entry name" value="GT4_PimA-like"/>
    <property type="match status" value="1"/>
</dbReference>
<dbReference type="Pfam" id="PF13692">
    <property type="entry name" value="Glyco_trans_1_4"/>
    <property type="match status" value="1"/>
</dbReference>
<name>A0A6M1L0S7_9ACTN</name>
<dbReference type="GO" id="GO:0016740">
    <property type="term" value="F:transferase activity"/>
    <property type="evidence" value="ECO:0007669"/>
    <property type="project" value="UniProtKB-KW"/>
</dbReference>
<sequence length="397" mass="43048">MNRSGEWIACVGPFLFPWGDASSRRVFGLVGSLAAAGQQVVVASGDSQPRVPTPVPGFDGPGTVSHVGLGEAPAADAGLLRVSVRAFVTWGRRTVRWLEEQPTKPSHVLLHGGQAQYAHQIIRWCSRHRVPLVADVVDWHDGRYVRGGRFGPLNASMKLALRYHYPRCDGIIAISALLTEYYEARARAVVRVPSTVDVANLPLLAPKGRRGAALVIAYAGNPGRNNKDLLSHVVLAAQRAHCAQAPVELRILGPSPDEVRALIGGALPDNVRALGRLAQHEVPIAVQQADFTVLLRRPERASNAGFSTKFCESLANGVPVIANLTGDMAEYLHHGVEGLVCPDYSVESVTQTLRVAARLSDRDRAQLRVAARERALKSLDYRVHAVTLGEFFDRLHA</sequence>
<keyword evidence="2" id="KW-1185">Reference proteome</keyword>
<evidence type="ECO:0000313" key="1">
    <source>
        <dbReference type="EMBL" id="NGM11427.1"/>
    </source>
</evidence>
<organism evidence="1 2">
    <name type="scientific">Verrucosispora sioxanthis</name>
    <dbReference type="NCBI Taxonomy" id="2499994"/>
    <lineage>
        <taxon>Bacteria</taxon>
        <taxon>Bacillati</taxon>
        <taxon>Actinomycetota</taxon>
        <taxon>Actinomycetes</taxon>
        <taxon>Micromonosporales</taxon>
        <taxon>Micromonosporaceae</taxon>
        <taxon>Micromonospora</taxon>
    </lineage>
</organism>
<proteinExistence type="predicted"/>
<comment type="caution">
    <text evidence="1">The sequence shown here is derived from an EMBL/GenBank/DDBJ whole genome shotgun (WGS) entry which is preliminary data.</text>
</comment>
<evidence type="ECO:0000313" key="2">
    <source>
        <dbReference type="Proteomes" id="UP000478148"/>
    </source>
</evidence>